<dbReference type="EMBL" id="BQXS01010899">
    <property type="protein sequence ID" value="GKT34996.1"/>
    <property type="molecule type" value="Genomic_DNA"/>
</dbReference>
<feature type="domain" description="Protein kinase" evidence="7">
    <location>
        <begin position="1399"/>
        <end position="1745"/>
    </location>
</feature>
<comment type="caution">
    <text evidence="8">The sequence shown here is derived from an EMBL/GenBank/DDBJ whole genome shotgun (WGS) entry which is preliminary data.</text>
</comment>
<dbReference type="Pfam" id="PF00069">
    <property type="entry name" value="Pkinase"/>
    <property type="match status" value="1"/>
</dbReference>
<evidence type="ECO:0000313" key="8">
    <source>
        <dbReference type="EMBL" id="GKT34996.1"/>
    </source>
</evidence>
<dbReference type="SMART" id="SM00220">
    <property type="entry name" value="S_TKc"/>
    <property type="match status" value="1"/>
</dbReference>
<protein>
    <recommendedName>
        <fullName evidence="7">Protein kinase domain-containing protein</fullName>
    </recommendedName>
</protein>
<reference evidence="8" key="1">
    <citation type="submission" date="2022-03" db="EMBL/GenBank/DDBJ databases">
        <title>Draft genome sequence of Aduncisulcus paluster, a free-living microaerophilic Fornicata.</title>
        <authorList>
            <person name="Yuyama I."/>
            <person name="Kume K."/>
            <person name="Tamura T."/>
            <person name="Inagaki Y."/>
            <person name="Hashimoto T."/>
        </authorList>
    </citation>
    <scope>NUCLEOTIDE SEQUENCE</scope>
    <source>
        <strain evidence="8">NY0171</strain>
    </source>
</reference>
<keyword evidence="4 5" id="KW-0067">ATP-binding</keyword>
<dbReference type="InterPro" id="IPR000719">
    <property type="entry name" value="Prot_kinase_dom"/>
</dbReference>
<evidence type="ECO:0000259" key="7">
    <source>
        <dbReference type="PROSITE" id="PS50011"/>
    </source>
</evidence>
<dbReference type="PROSITE" id="PS00108">
    <property type="entry name" value="PROTEIN_KINASE_ST"/>
    <property type="match status" value="1"/>
</dbReference>
<dbReference type="InterPro" id="IPR045269">
    <property type="entry name" value="Atg1-like"/>
</dbReference>
<dbReference type="InterPro" id="IPR017441">
    <property type="entry name" value="Protein_kinase_ATP_BS"/>
</dbReference>
<feature type="compositionally biased region" description="Basic and acidic residues" evidence="6">
    <location>
        <begin position="1798"/>
        <end position="1827"/>
    </location>
</feature>
<evidence type="ECO:0000256" key="4">
    <source>
        <dbReference type="ARBA" id="ARBA00022840"/>
    </source>
</evidence>
<evidence type="ECO:0000256" key="5">
    <source>
        <dbReference type="PROSITE-ProRule" id="PRU10141"/>
    </source>
</evidence>
<evidence type="ECO:0000256" key="3">
    <source>
        <dbReference type="ARBA" id="ARBA00022777"/>
    </source>
</evidence>
<dbReference type="InterPro" id="IPR008271">
    <property type="entry name" value="Ser/Thr_kinase_AS"/>
</dbReference>
<name>A0ABQ5KSK8_9EUKA</name>
<gene>
    <name evidence="8" type="ORF">ADUPG1_008250</name>
</gene>
<dbReference type="PROSITE" id="PS00107">
    <property type="entry name" value="PROTEIN_KINASE_ATP"/>
    <property type="match status" value="1"/>
</dbReference>
<evidence type="ECO:0000313" key="9">
    <source>
        <dbReference type="Proteomes" id="UP001057375"/>
    </source>
</evidence>
<dbReference type="PANTHER" id="PTHR24348">
    <property type="entry name" value="SERINE/THREONINE-PROTEIN KINASE UNC-51-RELATED"/>
    <property type="match status" value="1"/>
</dbReference>
<evidence type="ECO:0000256" key="1">
    <source>
        <dbReference type="ARBA" id="ARBA00022679"/>
    </source>
</evidence>
<dbReference type="PROSITE" id="PS50011">
    <property type="entry name" value="PROTEIN_KINASE_DOM"/>
    <property type="match status" value="1"/>
</dbReference>
<evidence type="ECO:0000256" key="2">
    <source>
        <dbReference type="ARBA" id="ARBA00022741"/>
    </source>
</evidence>
<dbReference type="PANTHER" id="PTHR24348:SF22">
    <property type="entry name" value="NON-SPECIFIC SERINE_THREONINE PROTEIN KINASE"/>
    <property type="match status" value="1"/>
</dbReference>
<organism evidence="8 9">
    <name type="scientific">Aduncisulcus paluster</name>
    <dbReference type="NCBI Taxonomy" id="2918883"/>
    <lineage>
        <taxon>Eukaryota</taxon>
        <taxon>Metamonada</taxon>
        <taxon>Carpediemonas-like organisms</taxon>
        <taxon>Aduncisulcus</taxon>
    </lineage>
</organism>
<keyword evidence="9" id="KW-1185">Reference proteome</keyword>
<keyword evidence="1" id="KW-0808">Transferase</keyword>
<accession>A0ABQ5KSK8</accession>
<dbReference type="Proteomes" id="UP001057375">
    <property type="component" value="Unassembled WGS sequence"/>
</dbReference>
<keyword evidence="3" id="KW-0418">Kinase</keyword>
<feature type="binding site" evidence="5">
    <location>
        <position position="1428"/>
    </location>
    <ligand>
        <name>ATP</name>
        <dbReference type="ChEBI" id="CHEBI:30616"/>
    </ligand>
</feature>
<keyword evidence="2 5" id="KW-0547">Nucleotide-binding</keyword>
<dbReference type="InterPro" id="IPR011009">
    <property type="entry name" value="Kinase-like_dom_sf"/>
</dbReference>
<dbReference type="SUPFAM" id="SSF56112">
    <property type="entry name" value="Protein kinase-like (PK-like)"/>
    <property type="match status" value="1"/>
</dbReference>
<feature type="region of interest" description="Disordered" evidence="6">
    <location>
        <begin position="1776"/>
        <end position="1860"/>
    </location>
</feature>
<proteinExistence type="predicted"/>
<dbReference type="Gene3D" id="1.10.510.10">
    <property type="entry name" value="Transferase(Phosphotransferase) domain 1"/>
    <property type="match status" value="1"/>
</dbReference>
<evidence type="ECO:0000256" key="6">
    <source>
        <dbReference type="SAM" id="MobiDB-lite"/>
    </source>
</evidence>
<sequence>MSRDIHSPSYYQLPSSTFHIIKAKYVHQGDRSCIPIPRDSPDIKSPEFSNIKAINITKKEDEEGYDHSYEVQGMMKGKNMNSGQVTHISLPFVSSSPINGAYICLDKNYSPPSHLIFTFTSSKGEKMSKKYVFPKFEFNNWFLLPVDLFDVVLCEITGTEIIRKERKEEPFLIQSLIFFSPDEIVASIARESREKLWSETPVMKPEFIKKGDEESQGRDSIPIDHDDPILINPSFSMVKGTNDTYEKDSSFYNKSLEAQAMLKGEDYVSLSHLSIPFPSPCPMKGAYICVHQNWSSPSFLFTFTDCDGKKTSKKYEFTKPKDEWKQHFLPKRYEFKKEFESSHPSYQWFYLPIGLDNIVLCDIEGKGRFEMEECKSFEIYSLIFIREESEEEITARIARERIWYFAPVVKPEFVQKGDIKLKGRDFFPIPRDDPKFVKPLFSMVDGKDARFSKDSKRYDQSSNAQRMLMGEASVSLSHLFIPFSSPCPMKGAYICLHMNYYSPFLLFTFTDCDGKSISKKYKFTKPKYRYECHFLPIDLPNIISCEINGRGKWNKRDSRGFDIYSLVFIRDDDIATYPQFMSMIAPGDLEREKKFIRIIKPEYVYEGNRSCIPIPNDSPNIINPEYSNIKAINITKKDEEYDQSAYGQKMVKGENRSRKITHISLPFALSPMKGAYICLDKYWGDPSYLIFTFTTSKGEKITKKYDFSEFIDKFNPLKDMGDFVGNGCHWFFLPIDLYNVVLCEISGKGRVGKDFNISPIVFIRNKTLEETRIIEFKEDLWDEATVIIPEFIRKGGKGFVPIRLDDPKIIKPSFFLVRGKNDSYCLESKFYDPSLDAQEILKGESDVTLTHLSIPFPSCHMEGAYICVHKLYSSPFLLFTFTNSDGKKVSKKYKFTRPKHDCEWLLLSIDLDHIILCEIEGKGKWCQRNSRSFSICSLIFIGNADIQNIKPERSVLIRSEGIPALKDIFIQDKERERDPNPIEPEFISNGYRSCVPICGDAPNIVSPHFSTIKAINTTELEIDQSSKVQAMMKLECDSGNITHISVPFSPSTPMEGIYICLNYYWNPPTDLLFTFISSLGHKISKKCIFEGYSCDCCWYFLPIDLPDVAFCEITGEGRKEDEEAIDIAGHSARYDSTRYYRIESLIFIRKETHEETIFRESREIQWSEASIVKPLFMKEGDNESEAIDSIPIPRDDPFIINPSFSLVKGKDVSVTKESTDYDTSINAKKMIMGECGVSLSHLYIPFSSPCSMKGACICIHWKDSSPSLLFTFTDSDDNKTSKKYEFTKPPFLYQWLYLPIELSNIVLCEIEGKGRFRLMNSRYFFLYSLVFIRNEDFQTSSDLTPISYTLSDKLQKKASNIEDFHEKQPPKDVFPEKHKENFKGIAKHDSLTLTSSSSITPQCVIGHGGFGEVLLVKVDGISFPCVLKKMLRIADKIVVEGCRKEFKMQQKLFMNGKCFNRIPRPLYILDLLDADMKGEYGFIMEYCAGGSVKDFARSWCIQEDEEECSSEEDSGFYKSIDPMTLNPVKMCSLCVGMIECLDDVFTAKPKLVHRDVKPDNFLVRVDPDSKKCTIVLSDLGMVQVLDSITLSVTSKNNIPSSSPTKQEKRILQPKPSACGTIVYNSYETLCEGKQTQKSDGYSLGMSIFSLFQCTHPFISLPVFRGVVNNCDIMDIMLKLMEKNRVPKLCSSDLFKTLRTIEDGKFQPVHACLNEVFTGLTQLDEDKRMSVHEACTKVQIIKHLLPNIGEGFEYPSIEDIVKRQLAKYEGNSGCIEEEMQDEREKEKDGQVSRVSTIQSKEEDSRDVPSYAKERTKEEAHEDYGRIEESSYGLESEEYRNSRMKSMESSTIQSSVDDHRDIMSFTDEIDSRGRRIIIPKEKEAE</sequence>